<feature type="domain" description="Retrotransposon Copia-like N-terminal" evidence="2">
    <location>
        <begin position="32"/>
        <end position="59"/>
    </location>
</feature>
<evidence type="ECO:0000259" key="2">
    <source>
        <dbReference type="Pfam" id="PF14244"/>
    </source>
</evidence>
<proteinExistence type="predicted"/>
<feature type="compositionally biased region" description="Polar residues" evidence="1">
    <location>
        <begin position="1"/>
        <end position="22"/>
    </location>
</feature>
<gene>
    <name evidence="3" type="ORF">Sradi_4116700</name>
</gene>
<protein>
    <recommendedName>
        <fullName evidence="2">Retrotransposon Copia-like N-terminal domain-containing protein</fullName>
    </recommendedName>
</protein>
<dbReference type="InterPro" id="IPR029472">
    <property type="entry name" value="Copia-like_N"/>
</dbReference>
<accession>A0AAW2P341</accession>
<reference evidence="3" key="2">
    <citation type="journal article" date="2024" name="Plant">
        <title>Genomic evolution and insights into agronomic trait innovations of Sesamum species.</title>
        <authorList>
            <person name="Miao H."/>
            <person name="Wang L."/>
            <person name="Qu L."/>
            <person name="Liu H."/>
            <person name="Sun Y."/>
            <person name="Le M."/>
            <person name="Wang Q."/>
            <person name="Wei S."/>
            <person name="Zheng Y."/>
            <person name="Lin W."/>
            <person name="Duan Y."/>
            <person name="Cao H."/>
            <person name="Xiong S."/>
            <person name="Wang X."/>
            <person name="Wei L."/>
            <person name="Li C."/>
            <person name="Ma Q."/>
            <person name="Ju M."/>
            <person name="Zhao R."/>
            <person name="Li G."/>
            <person name="Mu C."/>
            <person name="Tian Q."/>
            <person name="Mei H."/>
            <person name="Zhang T."/>
            <person name="Gao T."/>
            <person name="Zhang H."/>
        </authorList>
    </citation>
    <scope>NUCLEOTIDE SEQUENCE</scope>
    <source>
        <strain evidence="3">G02</strain>
    </source>
</reference>
<dbReference type="Pfam" id="PF14244">
    <property type="entry name" value="Retrotran_gag_3"/>
    <property type="match status" value="1"/>
</dbReference>
<name>A0AAW2P341_SESRA</name>
<organism evidence="3">
    <name type="scientific">Sesamum radiatum</name>
    <name type="common">Black benniseed</name>
    <dbReference type="NCBI Taxonomy" id="300843"/>
    <lineage>
        <taxon>Eukaryota</taxon>
        <taxon>Viridiplantae</taxon>
        <taxon>Streptophyta</taxon>
        <taxon>Embryophyta</taxon>
        <taxon>Tracheophyta</taxon>
        <taxon>Spermatophyta</taxon>
        <taxon>Magnoliopsida</taxon>
        <taxon>eudicotyledons</taxon>
        <taxon>Gunneridae</taxon>
        <taxon>Pentapetalae</taxon>
        <taxon>asterids</taxon>
        <taxon>lamiids</taxon>
        <taxon>Lamiales</taxon>
        <taxon>Pedaliaceae</taxon>
        <taxon>Sesamum</taxon>
    </lineage>
</organism>
<dbReference type="AlphaFoldDB" id="A0AAW2P341"/>
<comment type="caution">
    <text evidence="3">The sequence shown here is derived from an EMBL/GenBank/DDBJ whole genome shotgun (WGS) entry which is preliminary data.</text>
</comment>
<evidence type="ECO:0000256" key="1">
    <source>
        <dbReference type="SAM" id="MobiDB-lite"/>
    </source>
</evidence>
<feature type="region of interest" description="Disordered" evidence="1">
    <location>
        <begin position="1"/>
        <end position="25"/>
    </location>
</feature>
<evidence type="ECO:0000313" key="3">
    <source>
        <dbReference type="EMBL" id="KAL0349675.1"/>
    </source>
</evidence>
<reference evidence="3" key="1">
    <citation type="submission" date="2020-06" db="EMBL/GenBank/DDBJ databases">
        <authorList>
            <person name="Li T."/>
            <person name="Hu X."/>
            <person name="Zhang T."/>
            <person name="Song X."/>
            <person name="Zhang H."/>
            <person name="Dai N."/>
            <person name="Sheng W."/>
            <person name="Hou X."/>
            <person name="Wei L."/>
        </authorList>
    </citation>
    <scope>NUCLEOTIDE SEQUENCE</scope>
    <source>
        <strain evidence="3">G02</strain>
        <tissue evidence="3">Leaf</tissue>
    </source>
</reference>
<dbReference type="EMBL" id="JACGWJ010000018">
    <property type="protein sequence ID" value="KAL0349675.1"/>
    <property type="molecule type" value="Genomic_DNA"/>
</dbReference>
<sequence>MIVTSSTVVPDTSLTGTGSRNESGNKRVQVMDHLGMAMISTPLNGNNWLSWSHSVRIALE</sequence>